<dbReference type="KEGG" id="svp:Pan189_20540"/>
<evidence type="ECO:0000256" key="3">
    <source>
        <dbReference type="ARBA" id="ARBA00023172"/>
    </source>
</evidence>
<dbReference type="CDD" id="cd00397">
    <property type="entry name" value="DNA_BRE_C"/>
    <property type="match status" value="1"/>
</dbReference>
<dbReference type="GO" id="GO:0015074">
    <property type="term" value="P:DNA integration"/>
    <property type="evidence" value="ECO:0007669"/>
    <property type="project" value="InterPro"/>
</dbReference>
<dbReference type="OrthoDB" id="212062at2"/>
<accession>A0A517R1E0</accession>
<protein>
    <submittedName>
        <fullName evidence="5">Site-specific tyrosine recombinase XerC</fullName>
    </submittedName>
</protein>
<dbReference type="InterPro" id="IPR010998">
    <property type="entry name" value="Integrase_recombinase_N"/>
</dbReference>
<dbReference type="InterPro" id="IPR002104">
    <property type="entry name" value="Integrase_catalytic"/>
</dbReference>
<evidence type="ECO:0000259" key="4">
    <source>
        <dbReference type="PROSITE" id="PS51898"/>
    </source>
</evidence>
<name>A0A517R1E0_9PLAN</name>
<dbReference type="Gene3D" id="1.10.443.10">
    <property type="entry name" value="Intergrase catalytic core"/>
    <property type="match status" value="1"/>
</dbReference>
<evidence type="ECO:0000256" key="1">
    <source>
        <dbReference type="ARBA" id="ARBA00008857"/>
    </source>
</evidence>
<dbReference type="InterPro" id="IPR050090">
    <property type="entry name" value="Tyrosine_recombinase_XerCD"/>
</dbReference>
<keyword evidence="3" id="KW-0233">DNA recombination</keyword>
<evidence type="ECO:0000313" key="5">
    <source>
        <dbReference type="EMBL" id="QDT37672.1"/>
    </source>
</evidence>
<dbReference type="GO" id="GO:0003677">
    <property type="term" value="F:DNA binding"/>
    <property type="evidence" value="ECO:0007669"/>
    <property type="project" value="UniProtKB-KW"/>
</dbReference>
<dbReference type="Gene3D" id="1.10.150.130">
    <property type="match status" value="1"/>
</dbReference>
<dbReference type="EMBL" id="CP036268">
    <property type="protein sequence ID" value="QDT37672.1"/>
    <property type="molecule type" value="Genomic_DNA"/>
</dbReference>
<dbReference type="InterPro" id="IPR011010">
    <property type="entry name" value="DNA_brk_join_enz"/>
</dbReference>
<feature type="domain" description="Tyr recombinase" evidence="4">
    <location>
        <begin position="221"/>
        <end position="400"/>
    </location>
</feature>
<dbReference type="SUPFAM" id="SSF56349">
    <property type="entry name" value="DNA breaking-rejoining enzymes"/>
    <property type="match status" value="1"/>
</dbReference>
<dbReference type="InterPro" id="IPR013762">
    <property type="entry name" value="Integrase-like_cat_sf"/>
</dbReference>
<keyword evidence="6" id="KW-1185">Reference proteome</keyword>
<dbReference type="Pfam" id="PF00589">
    <property type="entry name" value="Phage_integrase"/>
    <property type="match status" value="1"/>
</dbReference>
<dbReference type="PANTHER" id="PTHR30349">
    <property type="entry name" value="PHAGE INTEGRASE-RELATED"/>
    <property type="match status" value="1"/>
</dbReference>
<keyword evidence="2" id="KW-0238">DNA-binding</keyword>
<proteinExistence type="inferred from homology"/>
<dbReference type="RefSeq" id="WP_145363766.1">
    <property type="nucleotide sequence ID" value="NZ_CP036268.1"/>
</dbReference>
<evidence type="ECO:0000256" key="2">
    <source>
        <dbReference type="ARBA" id="ARBA00023125"/>
    </source>
</evidence>
<dbReference type="AlphaFoldDB" id="A0A517R1E0"/>
<organism evidence="5 6">
    <name type="scientific">Stratiformator vulcanicus</name>
    <dbReference type="NCBI Taxonomy" id="2527980"/>
    <lineage>
        <taxon>Bacteria</taxon>
        <taxon>Pseudomonadati</taxon>
        <taxon>Planctomycetota</taxon>
        <taxon>Planctomycetia</taxon>
        <taxon>Planctomycetales</taxon>
        <taxon>Planctomycetaceae</taxon>
        <taxon>Stratiformator</taxon>
    </lineage>
</organism>
<dbReference type="Proteomes" id="UP000317318">
    <property type="component" value="Chromosome"/>
</dbReference>
<gene>
    <name evidence="5" type="ORF">Pan189_20540</name>
</gene>
<dbReference type="PANTHER" id="PTHR30349:SF64">
    <property type="entry name" value="PROPHAGE INTEGRASE INTD-RELATED"/>
    <property type="match status" value="1"/>
</dbReference>
<dbReference type="PROSITE" id="PS51898">
    <property type="entry name" value="TYR_RECOMBINASE"/>
    <property type="match status" value="1"/>
</dbReference>
<comment type="similarity">
    <text evidence="1">Belongs to the 'phage' integrase family.</text>
</comment>
<sequence>MASLEQRNGRFSVIFRFEGRRYKKSLGTKSIGTAESRLTRLEETIRLAASGRLDVPGSADVATFLLSDGKRGDGSEANKRTTTTLSALFSDYFDQLADGTLEASTLLTMQIHGRHLKRVLGSRRVVPVLASSDLQCYIDRRSKETGRRGKRVSSTTIRKELATLRQVWNWKFGDATGNEYVLPKTSSLRFPKSDERQPFRTIEQIEEQVRLGGLQDADAADLWECLYLRTKEIYELLDHIRDHATKPWLHPMAATAALTGARRSELLRAEVRDATNGTLLIREKKRSRGQNTFRSVPISTRLQTTLNDWMKTRPKGKHLFSENGAAVSKHVAHDQLRRAIKDSRYANMPGWHCFRHSFISNLASEGVDQRIIDEFVGHSTEAMRKRYRHLLPERTTAALARVFA</sequence>
<reference evidence="5 6" key="1">
    <citation type="submission" date="2019-02" db="EMBL/GenBank/DDBJ databases">
        <title>Deep-cultivation of Planctomycetes and their phenomic and genomic characterization uncovers novel biology.</title>
        <authorList>
            <person name="Wiegand S."/>
            <person name="Jogler M."/>
            <person name="Boedeker C."/>
            <person name="Pinto D."/>
            <person name="Vollmers J."/>
            <person name="Rivas-Marin E."/>
            <person name="Kohn T."/>
            <person name="Peeters S.H."/>
            <person name="Heuer A."/>
            <person name="Rast P."/>
            <person name="Oberbeckmann S."/>
            <person name="Bunk B."/>
            <person name="Jeske O."/>
            <person name="Meyerdierks A."/>
            <person name="Storesund J.E."/>
            <person name="Kallscheuer N."/>
            <person name="Luecker S."/>
            <person name="Lage O.M."/>
            <person name="Pohl T."/>
            <person name="Merkel B.J."/>
            <person name="Hornburger P."/>
            <person name="Mueller R.-W."/>
            <person name="Bruemmer F."/>
            <person name="Labrenz M."/>
            <person name="Spormann A.M."/>
            <person name="Op den Camp H."/>
            <person name="Overmann J."/>
            <person name="Amann R."/>
            <person name="Jetten M.S.M."/>
            <person name="Mascher T."/>
            <person name="Medema M.H."/>
            <person name="Devos D.P."/>
            <person name="Kaster A.-K."/>
            <person name="Ovreas L."/>
            <person name="Rohde M."/>
            <person name="Galperin M.Y."/>
            <person name="Jogler C."/>
        </authorList>
    </citation>
    <scope>NUCLEOTIDE SEQUENCE [LARGE SCALE GENOMIC DNA]</scope>
    <source>
        <strain evidence="5 6">Pan189</strain>
    </source>
</reference>
<evidence type="ECO:0000313" key="6">
    <source>
        <dbReference type="Proteomes" id="UP000317318"/>
    </source>
</evidence>
<dbReference type="GO" id="GO:0006310">
    <property type="term" value="P:DNA recombination"/>
    <property type="evidence" value="ECO:0007669"/>
    <property type="project" value="UniProtKB-KW"/>
</dbReference>